<sequence>MQDLPGMTDVVGKQPIFLLNPKLKTVLLKVLKEAVYHHLNRRTKLHFHLHLRVHCRHVFAQDEYYVQCEDN</sequence>
<dbReference type="Gramene" id="KZM90473">
    <property type="protein sequence ID" value="KZM90473"/>
    <property type="gene ID" value="DCAR_022162"/>
</dbReference>
<accession>A0A161XCR8</accession>
<reference evidence="1" key="2">
    <citation type="submission" date="2022-03" db="EMBL/GenBank/DDBJ databases">
        <title>Draft title - Genomic analysis of global carrot germplasm unveils the trajectory of domestication and the origin of high carotenoid orange carrot.</title>
        <authorList>
            <person name="Iorizzo M."/>
            <person name="Ellison S."/>
            <person name="Senalik D."/>
            <person name="Macko-Podgorni A."/>
            <person name="Grzebelus D."/>
            <person name="Bostan H."/>
            <person name="Rolling W."/>
            <person name="Curaba J."/>
            <person name="Simon P."/>
        </authorList>
    </citation>
    <scope>NUCLEOTIDE SEQUENCE</scope>
    <source>
        <tissue evidence="1">Leaf</tissue>
    </source>
</reference>
<dbReference type="EMBL" id="CP093348">
    <property type="protein sequence ID" value="WOH04392.1"/>
    <property type="molecule type" value="Genomic_DNA"/>
</dbReference>
<evidence type="ECO:0000313" key="2">
    <source>
        <dbReference type="Proteomes" id="UP000077755"/>
    </source>
</evidence>
<evidence type="ECO:0000313" key="1">
    <source>
        <dbReference type="EMBL" id="WOH04392.1"/>
    </source>
</evidence>
<reference evidence="1" key="1">
    <citation type="journal article" date="2016" name="Nat. Genet.">
        <title>A high-quality carrot genome assembly provides new insights into carotenoid accumulation and asterid genome evolution.</title>
        <authorList>
            <person name="Iorizzo M."/>
            <person name="Ellison S."/>
            <person name="Senalik D."/>
            <person name="Zeng P."/>
            <person name="Satapoomin P."/>
            <person name="Huang J."/>
            <person name="Bowman M."/>
            <person name="Iovene M."/>
            <person name="Sanseverino W."/>
            <person name="Cavagnaro P."/>
            <person name="Yildiz M."/>
            <person name="Macko-Podgorni A."/>
            <person name="Moranska E."/>
            <person name="Grzebelus E."/>
            <person name="Grzebelus D."/>
            <person name="Ashrafi H."/>
            <person name="Zheng Z."/>
            <person name="Cheng S."/>
            <person name="Spooner D."/>
            <person name="Van Deynze A."/>
            <person name="Simon P."/>
        </authorList>
    </citation>
    <scope>NUCLEOTIDE SEQUENCE</scope>
    <source>
        <tissue evidence="1">Leaf</tissue>
    </source>
</reference>
<dbReference type="AlphaFoldDB" id="A0A161XCR8"/>
<keyword evidence="2" id="KW-1185">Reference proteome</keyword>
<proteinExistence type="predicted"/>
<dbReference type="Proteomes" id="UP000077755">
    <property type="component" value="Chromosome 6"/>
</dbReference>
<gene>
    <name evidence="1" type="ORF">DCAR_0623801</name>
</gene>
<organism evidence="1 2">
    <name type="scientific">Daucus carota subsp. sativus</name>
    <name type="common">Carrot</name>
    <dbReference type="NCBI Taxonomy" id="79200"/>
    <lineage>
        <taxon>Eukaryota</taxon>
        <taxon>Viridiplantae</taxon>
        <taxon>Streptophyta</taxon>
        <taxon>Embryophyta</taxon>
        <taxon>Tracheophyta</taxon>
        <taxon>Spermatophyta</taxon>
        <taxon>Magnoliopsida</taxon>
        <taxon>eudicotyledons</taxon>
        <taxon>Gunneridae</taxon>
        <taxon>Pentapetalae</taxon>
        <taxon>asterids</taxon>
        <taxon>campanulids</taxon>
        <taxon>Apiales</taxon>
        <taxon>Apiaceae</taxon>
        <taxon>Apioideae</taxon>
        <taxon>Scandiceae</taxon>
        <taxon>Daucinae</taxon>
        <taxon>Daucus</taxon>
        <taxon>Daucus sect. Daucus</taxon>
    </lineage>
</organism>
<protein>
    <submittedName>
        <fullName evidence="1">Uncharacterized protein</fullName>
    </submittedName>
</protein>
<name>A0A161XCR8_DAUCS</name>